<feature type="chain" id="PRO_5002203397" evidence="1">
    <location>
        <begin position="18"/>
        <end position="100"/>
    </location>
</feature>
<evidence type="ECO:0000313" key="2">
    <source>
        <dbReference type="EMBL" id="JAG91627.1"/>
    </source>
</evidence>
<evidence type="ECO:0000256" key="1">
    <source>
        <dbReference type="SAM" id="SignalP"/>
    </source>
</evidence>
<accession>A0A0C9SCT8</accession>
<keyword evidence="1" id="KW-0732">Signal</keyword>
<protein>
    <submittedName>
        <fullName evidence="2">Putative evasin</fullName>
    </submittedName>
</protein>
<proteinExistence type="evidence at transcript level"/>
<name>A0A0C9SCT8_AMBAM</name>
<dbReference type="AlphaFoldDB" id="A0A0C9SCT8"/>
<organism evidence="2">
    <name type="scientific">Amblyomma americanum</name>
    <name type="common">Lone star tick</name>
    <dbReference type="NCBI Taxonomy" id="6943"/>
    <lineage>
        <taxon>Eukaryota</taxon>
        <taxon>Metazoa</taxon>
        <taxon>Ecdysozoa</taxon>
        <taxon>Arthropoda</taxon>
        <taxon>Chelicerata</taxon>
        <taxon>Arachnida</taxon>
        <taxon>Acari</taxon>
        <taxon>Parasitiformes</taxon>
        <taxon>Ixodida</taxon>
        <taxon>Ixodoidea</taxon>
        <taxon>Ixodidae</taxon>
        <taxon>Amblyomminae</taxon>
        <taxon>Amblyomma</taxon>
    </lineage>
</organism>
<reference evidence="2" key="1">
    <citation type="journal article" date="2015" name="PLoS ONE">
        <title>An Insight into the Sialome of the Lone Star Tick, Amblyomma americanum, with a Glimpse on Its Time Dependent Gene Expression.</title>
        <authorList>
            <person name="Karim S."/>
            <person name="Ribeiro J.M."/>
        </authorList>
    </citation>
    <scope>NUCLEOTIDE SEQUENCE</scope>
    <source>
        <tissue evidence="2">Salivary gland</tissue>
    </source>
</reference>
<feature type="signal peptide" evidence="1">
    <location>
        <begin position="1"/>
        <end position="17"/>
    </location>
</feature>
<sequence length="100" mass="10927">MAFLWIFALAIVAVATADDNTVGAVPGCGEPAPPAKEREHGVVTDVNSCNRTILVTNGREVAASCMVHCPRNKSYPLRDLKRCLKFSTERFLQERKDGPP</sequence>
<dbReference type="EMBL" id="GBZX01001113">
    <property type="protein sequence ID" value="JAG91627.1"/>
    <property type="molecule type" value="mRNA"/>
</dbReference>